<keyword evidence="2" id="KW-1185">Reference proteome</keyword>
<proteinExistence type="predicted"/>
<evidence type="ECO:0000313" key="1">
    <source>
        <dbReference type="EMBL" id="KAH7842571.1"/>
    </source>
</evidence>
<organism evidence="1 2">
    <name type="scientific">Vaccinium darrowii</name>
    <dbReference type="NCBI Taxonomy" id="229202"/>
    <lineage>
        <taxon>Eukaryota</taxon>
        <taxon>Viridiplantae</taxon>
        <taxon>Streptophyta</taxon>
        <taxon>Embryophyta</taxon>
        <taxon>Tracheophyta</taxon>
        <taxon>Spermatophyta</taxon>
        <taxon>Magnoliopsida</taxon>
        <taxon>eudicotyledons</taxon>
        <taxon>Gunneridae</taxon>
        <taxon>Pentapetalae</taxon>
        <taxon>asterids</taxon>
        <taxon>Ericales</taxon>
        <taxon>Ericaceae</taxon>
        <taxon>Vaccinioideae</taxon>
        <taxon>Vaccinieae</taxon>
        <taxon>Vaccinium</taxon>
    </lineage>
</organism>
<comment type="caution">
    <text evidence="1">The sequence shown here is derived from an EMBL/GenBank/DDBJ whole genome shotgun (WGS) entry which is preliminary data.</text>
</comment>
<dbReference type="EMBL" id="CM037151">
    <property type="protein sequence ID" value="KAH7842571.1"/>
    <property type="molecule type" value="Genomic_DNA"/>
</dbReference>
<protein>
    <submittedName>
        <fullName evidence="1">Uncharacterized protein</fullName>
    </submittedName>
</protein>
<gene>
    <name evidence="1" type="ORF">Vadar_006805</name>
</gene>
<dbReference type="Proteomes" id="UP000828048">
    <property type="component" value="Chromosome 1"/>
</dbReference>
<sequence>MDVVLYDATKRMDSNLYKAVKDGNVQYLDDQHLDLSDTHLTPYHNTILHVAAHFGMSECVAKILEKKPNLICQVNLKDENPLHIAAREKKFDVVEALIKRAKELDDQDPESGGKTRQELLRAINVDGDTALHLAVREEDDKIVKLLVEEDPDFKHPLNKAEETPLYLAAERRYGDSMVKSILASKILPGCTGPSGRTALHAAAIFGNTAIIKMLLERYENLIDEPDTEGWTPLHYAARRYNSNIAGKLLEKNKSIGYTCTSQKHDESTALHIAAARDNEEVIEEILDHCPDCWEMVNNKGRNILHIAVDTEAREVIKYIVNKGWLESLMNQKDFEGNTPLHLVASSETLNLKYKDDIINHPRANMYAFNNQNSSPAEVASSVGKGIRSWLWKPRGGRNIAKREEDDQGNIHKEQLKRSKEREEKMRVKKAEALKKTSKSLTLVATLIATITFAAAFAVPGGYEVNRGSEEGMAVLVREASFKAFVVANTIAVMSSTSSVIFYVFAAFYYFDEVDQGQRYKWGFYLVLIAIVAMTGSFISGSYAMMAHSLSLVITTSTIGSITFLIYFFEVQRLFKLWYRKLFPWQHSEEMQD</sequence>
<name>A0ACB7XNQ8_9ERIC</name>
<evidence type="ECO:0000313" key="2">
    <source>
        <dbReference type="Proteomes" id="UP000828048"/>
    </source>
</evidence>
<reference evidence="1 2" key="1">
    <citation type="journal article" date="2021" name="Hortic Res">
        <title>High-quality reference genome and annotation aids understanding of berry development for evergreen blueberry (Vaccinium darrowii).</title>
        <authorList>
            <person name="Yu J."/>
            <person name="Hulse-Kemp A.M."/>
            <person name="Babiker E."/>
            <person name="Staton M."/>
        </authorList>
    </citation>
    <scope>NUCLEOTIDE SEQUENCE [LARGE SCALE GENOMIC DNA]</scope>
    <source>
        <strain evidence="2">cv. NJ 8807/NJ 8810</strain>
        <tissue evidence="1">Young leaf</tissue>
    </source>
</reference>
<accession>A0ACB7XNQ8</accession>